<feature type="signal peptide" evidence="1">
    <location>
        <begin position="1"/>
        <end position="21"/>
    </location>
</feature>
<dbReference type="AlphaFoldDB" id="A0A939FQX9"/>
<evidence type="ECO:0000313" key="3">
    <source>
        <dbReference type="Proteomes" id="UP000664781"/>
    </source>
</evidence>
<gene>
    <name evidence="2" type="ORF">J1792_26690</name>
</gene>
<keyword evidence="1" id="KW-0732">Signal</keyword>
<accession>A0A939FQX9</accession>
<dbReference type="EMBL" id="JAFMOF010000004">
    <property type="protein sequence ID" value="MBO0656228.1"/>
    <property type="molecule type" value="Genomic_DNA"/>
</dbReference>
<proteinExistence type="predicted"/>
<feature type="chain" id="PRO_5039393891" description="Lipoprotein" evidence="1">
    <location>
        <begin position="22"/>
        <end position="183"/>
    </location>
</feature>
<name>A0A939FQX9_9ACTN</name>
<keyword evidence="3" id="KW-1185">Reference proteome</keyword>
<sequence>MRARRAAAALLLGSLAAPLAACGIEPTEVVEVGQPAQGVRRPGVKTPEVRLYFGFPGGVQMVNRPADAEVSAEEAVPLLLAGPNEAEKMRGLYSELPRIGGRFEVVSAVGRVTVTLPLDVTRLSPVARVQLVCTAAHNTGPGGLRPEQVRVDLVGAGKKIPDLLCDKKYNAPAVAPAMPTSAP</sequence>
<evidence type="ECO:0000256" key="1">
    <source>
        <dbReference type="SAM" id="SignalP"/>
    </source>
</evidence>
<reference evidence="2" key="1">
    <citation type="submission" date="2021-03" db="EMBL/GenBank/DDBJ databases">
        <title>Streptomyces strains.</title>
        <authorList>
            <person name="Lund M.B."/>
            <person name="Toerring T."/>
        </authorList>
    </citation>
    <scope>NUCLEOTIDE SEQUENCE</scope>
    <source>
        <strain evidence="2">JCM 4242</strain>
    </source>
</reference>
<organism evidence="2 3">
    <name type="scientific">Streptomyces triculaminicus</name>
    <dbReference type="NCBI Taxonomy" id="2816232"/>
    <lineage>
        <taxon>Bacteria</taxon>
        <taxon>Bacillati</taxon>
        <taxon>Actinomycetota</taxon>
        <taxon>Actinomycetes</taxon>
        <taxon>Kitasatosporales</taxon>
        <taxon>Streptomycetaceae</taxon>
        <taxon>Streptomyces</taxon>
    </lineage>
</organism>
<dbReference type="Proteomes" id="UP000664781">
    <property type="component" value="Unassembled WGS sequence"/>
</dbReference>
<comment type="caution">
    <text evidence="2">The sequence shown here is derived from an EMBL/GenBank/DDBJ whole genome shotgun (WGS) entry which is preliminary data.</text>
</comment>
<dbReference type="RefSeq" id="WP_086572480.1">
    <property type="nucleotide sequence ID" value="NZ_JAFMOF010000004.1"/>
</dbReference>
<protein>
    <recommendedName>
        <fullName evidence="4">Lipoprotein</fullName>
    </recommendedName>
</protein>
<evidence type="ECO:0008006" key="4">
    <source>
        <dbReference type="Google" id="ProtNLM"/>
    </source>
</evidence>
<evidence type="ECO:0000313" key="2">
    <source>
        <dbReference type="EMBL" id="MBO0656228.1"/>
    </source>
</evidence>